<feature type="transmembrane region" description="Helical" evidence="1">
    <location>
        <begin position="399"/>
        <end position="420"/>
    </location>
</feature>
<feature type="transmembrane region" description="Helical" evidence="1">
    <location>
        <begin position="349"/>
        <end position="364"/>
    </location>
</feature>
<keyword evidence="4" id="KW-1185">Reference proteome</keyword>
<evidence type="ECO:0000313" key="3">
    <source>
        <dbReference type="EMBL" id="SDW18891.1"/>
    </source>
</evidence>
<feature type="transmembrane region" description="Helical" evidence="1">
    <location>
        <begin position="153"/>
        <end position="171"/>
    </location>
</feature>
<feature type="transmembrane region" description="Helical" evidence="1">
    <location>
        <begin position="260"/>
        <end position="280"/>
    </location>
</feature>
<sequence>MNISKDLKELIDANVISTEIAGKIDSYYKSKESTSTNKLFIVFGVLGALLVGLGIILILAHNWDNLPKLIKTTLAFIPLLIGQLLCGFTLLKKSKNVAWRESSAVFLFFAVGSSISLVSQIYNIDGDIASFTITWMLLCLPLVYLLKSSVVSLLYIIGITFYAGKVGYWSYPRAESYTYWLLLLLVMPHYYLLFKNKPKSNFFIVHNWFIPLSILYALGTIANNYEEIMFVAYLSLLGIYYLVGNSNFCNNQKLRNNSYLIIGSLGTIGMLLSLSFSWYWEDLLDIEFTFNTINNFAEVIATSVLFITALVLLIKQFQKKSIKQSTLIEAAFLLFTISFFIGLKLFLPIIFINLLIFLIGILTIRKGEQKNHLGILNYGLLIITTLVVCRFFDTDLSFVLRGLLFVSVGVGFFITNYWMLKKRNKNEK</sequence>
<feature type="domain" description="DUF2157" evidence="2">
    <location>
        <begin position="9"/>
        <end position="150"/>
    </location>
</feature>
<feature type="transmembrane region" description="Helical" evidence="1">
    <location>
        <begin position="326"/>
        <end position="343"/>
    </location>
</feature>
<keyword evidence="1" id="KW-1133">Transmembrane helix</keyword>
<dbReference type="AlphaFoldDB" id="A0A1H2RHL0"/>
<feature type="transmembrane region" description="Helical" evidence="1">
    <location>
        <begin position="128"/>
        <end position="146"/>
    </location>
</feature>
<evidence type="ECO:0000313" key="4">
    <source>
        <dbReference type="Proteomes" id="UP000199595"/>
    </source>
</evidence>
<dbReference type="OrthoDB" id="642680at2"/>
<reference evidence="4" key="1">
    <citation type="submission" date="2016-10" db="EMBL/GenBank/DDBJ databases">
        <authorList>
            <person name="Varghese N."/>
            <person name="Submissions S."/>
        </authorList>
    </citation>
    <scope>NUCLEOTIDE SEQUENCE [LARGE SCALE GENOMIC DNA]</scope>
    <source>
        <strain evidence="4">DSM 24956</strain>
    </source>
</reference>
<accession>A0A1H2RHL0</accession>
<proteinExistence type="predicted"/>
<dbReference type="Proteomes" id="UP000199595">
    <property type="component" value="Unassembled WGS sequence"/>
</dbReference>
<feature type="transmembrane region" description="Helical" evidence="1">
    <location>
        <begin position="39"/>
        <end position="60"/>
    </location>
</feature>
<feature type="transmembrane region" description="Helical" evidence="1">
    <location>
        <begin position="292"/>
        <end position="314"/>
    </location>
</feature>
<organism evidence="3 4">
    <name type="scientific">Lutibacter oricola</name>
    <dbReference type="NCBI Taxonomy" id="762486"/>
    <lineage>
        <taxon>Bacteria</taxon>
        <taxon>Pseudomonadati</taxon>
        <taxon>Bacteroidota</taxon>
        <taxon>Flavobacteriia</taxon>
        <taxon>Flavobacteriales</taxon>
        <taxon>Flavobacteriaceae</taxon>
        <taxon>Lutibacter</taxon>
    </lineage>
</organism>
<evidence type="ECO:0000259" key="2">
    <source>
        <dbReference type="Pfam" id="PF09925"/>
    </source>
</evidence>
<gene>
    <name evidence="3" type="ORF">SAMN05444411_101244</name>
</gene>
<protein>
    <submittedName>
        <fullName evidence="3">Predicted membrane protein</fullName>
    </submittedName>
</protein>
<feature type="transmembrane region" description="Helical" evidence="1">
    <location>
        <begin position="72"/>
        <end position="91"/>
    </location>
</feature>
<feature type="transmembrane region" description="Helical" evidence="1">
    <location>
        <begin position="376"/>
        <end position="393"/>
    </location>
</feature>
<dbReference type="EMBL" id="FNNJ01000001">
    <property type="protein sequence ID" value="SDW18891.1"/>
    <property type="molecule type" value="Genomic_DNA"/>
</dbReference>
<feature type="transmembrane region" description="Helical" evidence="1">
    <location>
        <begin position="201"/>
        <end position="222"/>
    </location>
</feature>
<feature type="transmembrane region" description="Helical" evidence="1">
    <location>
        <begin position="177"/>
        <end position="194"/>
    </location>
</feature>
<keyword evidence="1" id="KW-0812">Transmembrane</keyword>
<name>A0A1H2RHL0_9FLAO</name>
<feature type="transmembrane region" description="Helical" evidence="1">
    <location>
        <begin position="228"/>
        <end position="248"/>
    </location>
</feature>
<evidence type="ECO:0000256" key="1">
    <source>
        <dbReference type="SAM" id="Phobius"/>
    </source>
</evidence>
<dbReference type="InterPro" id="IPR018677">
    <property type="entry name" value="DUF2157"/>
</dbReference>
<dbReference type="STRING" id="762486.SAMN05444411_101244"/>
<dbReference type="Pfam" id="PF09925">
    <property type="entry name" value="DUF2157"/>
    <property type="match status" value="1"/>
</dbReference>
<keyword evidence="1" id="KW-0472">Membrane</keyword>
<dbReference type="RefSeq" id="WP_090118888.1">
    <property type="nucleotide sequence ID" value="NZ_FNNJ01000001.1"/>
</dbReference>
<feature type="transmembrane region" description="Helical" evidence="1">
    <location>
        <begin position="103"/>
        <end position="122"/>
    </location>
</feature>